<evidence type="ECO:0000256" key="1">
    <source>
        <dbReference type="SAM" id="SignalP"/>
    </source>
</evidence>
<dbReference type="InterPro" id="IPR003245">
    <property type="entry name" value="Phytocyanin_dom"/>
</dbReference>
<dbReference type="Pfam" id="PF02298">
    <property type="entry name" value="Cu_bind_like"/>
    <property type="match status" value="1"/>
</dbReference>
<accession>A0AAN7EDU6</accession>
<gene>
    <name evidence="3" type="ORF">RGQ29_004156</name>
</gene>
<feature type="chain" id="PRO_5042956336" description="Phytocyanin domain-containing protein" evidence="1">
    <location>
        <begin position="24"/>
        <end position="136"/>
    </location>
</feature>
<evidence type="ECO:0000259" key="2">
    <source>
        <dbReference type="PROSITE" id="PS51485"/>
    </source>
</evidence>
<dbReference type="AlphaFoldDB" id="A0AAN7EDU6"/>
<comment type="caution">
    <text evidence="3">The sequence shown here is derived from an EMBL/GenBank/DDBJ whole genome shotgun (WGS) entry which is preliminary data.</text>
</comment>
<organism evidence="3 4">
    <name type="scientific">Quercus rubra</name>
    <name type="common">Northern red oak</name>
    <name type="synonym">Quercus borealis</name>
    <dbReference type="NCBI Taxonomy" id="3512"/>
    <lineage>
        <taxon>Eukaryota</taxon>
        <taxon>Viridiplantae</taxon>
        <taxon>Streptophyta</taxon>
        <taxon>Embryophyta</taxon>
        <taxon>Tracheophyta</taxon>
        <taxon>Spermatophyta</taxon>
        <taxon>Magnoliopsida</taxon>
        <taxon>eudicotyledons</taxon>
        <taxon>Gunneridae</taxon>
        <taxon>Pentapetalae</taxon>
        <taxon>rosids</taxon>
        <taxon>fabids</taxon>
        <taxon>Fagales</taxon>
        <taxon>Fagaceae</taxon>
        <taxon>Quercus</taxon>
    </lineage>
</organism>
<name>A0AAN7EDU6_QUERU</name>
<dbReference type="InterPro" id="IPR039391">
    <property type="entry name" value="Phytocyanin-like"/>
</dbReference>
<dbReference type="GO" id="GO:0009055">
    <property type="term" value="F:electron transfer activity"/>
    <property type="evidence" value="ECO:0007669"/>
    <property type="project" value="InterPro"/>
</dbReference>
<keyword evidence="1" id="KW-0732">Signal</keyword>
<dbReference type="PANTHER" id="PTHR33021:SF341">
    <property type="entry name" value="BASIC BLUE PROTEIN-LIKE"/>
    <property type="match status" value="1"/>
</dbReference>
<dbReference type="SUPFAM" id="SSF49503">
    <property type="entry name" value="Cupredoxins"/>
    <property type="match status" value="1"/>
</dbReference>
<dbReference type="GO" id="GO:0005886">
    <property type="term" value="C:plasma membrane"/>
    <property type="evidence" value="ECO:0007669"/>
    <property type="project" value="TreeGrafter"/>
</dbReference>
<reference evidence="3 4" key="1">
    <citation type="journal article" date="2023" name="G3 (Bethesda)">
        <title>A haplotype-resolved chromosome-scale genome for Quercus rubra L. provides insights into the genetics of adaptive traits for red oak species.</title>
        <authorList>
            <person name="Kapoor B."/>
            <person name="Jenkins J."/>
            <person name="Schmutz J."/>
            <person name="Zhebentyayeva T."/>
            <person name="Kuelheim C."/>
            <person name="Coggeshall M."/>
            <person name="Heim C."/>
            <person name="Lasky J.R."/>
            <person name="Leites L."/>
            <person name="Islam-Faridi N."/>
            <person name="Romero-Severson J."/>
            <person name="DeLeo V.L."/>
            <person name="Lucas S.M."/>
            <person name="Lazic D."/>
            <person name="Gailing O."/>
            <person name="Carlson J."/>
            <person name="Staton M."/>
        </authorList>
    </citation>
    <scope>NUCLEOTIDE SEQUENCE [LARGE SCALE GENOMIC DNA]</scope>
    <source>
        <strain evidence="3">Pseudo-F2</strain>
    </source>
</reference>
<dbReference type="Gene3D" id="2.60.40.420">
    <property type="entry name" value="Cupredoxins - blue copper proteins"/>
    <property type="match status" value="1"/>
</dbReference>
<feature type="domain" description="Phytocyanin" evidence="2">
    <location>
        <begin position="26"/>
        <end position="124"/>
    </location>
</feature>
<sequence>MELAIFVLPFLLASILYLGTTSAETETFLVGGSIGWAKENNGIWFPSGMIFYEGDSLKFVFNQTYYNVVIVDKPAYDTCRASEAAFEYNSGDDTIPLKKGENFFLCNKSGCCENKMKMKIDAVAGQRPTKRKETGS</sequence>
<keyword evidence="4" id="KW-1185">Reference proteome</keyword>
<dbReference type="InterPro" id="IPR008972">
    <property type="entry name" value="Cupredoxin"/>
</dbReference>
<proteinExistence type="predicted"/>
<dbReference type="PROSITE" id="PS51485">
    <property type="entry name" value="PHYTOCYANIN"/>
    <property type="match status" value="1"/>
</dbReference>
<evidence type="ECO:0000313" key="3">
    <source>
        <dbReference type="EMBL" id="KAK4568630.1"/>
    </source>
</evidence>
<dbReference type="EMBL" id="JAXUIC010000010">
    <property type="protein sequence ID" value="KAK4568630.1"/>
    <property type="molecule type" value="Genomic_DNA"/>
</dbReference>
<dbReference type="PANTHER" id="PTHR33021">
    <property type="entry name" value="BLUE COPPER PROTEIN"/>
    <property type="match status" value="1"/>
</dbReference>
<protein>
    <recommendedName>
        <fullName evidence="2">Phytocyanin domain-containing protein</fullName>
    </recommendedName>
</protein>
<feature type="signal peptide" evidence="1">
    <location>
        <begin position="1"/>
        <end position="23"/>
    </location>
</feature>
<evidence type="ECO:0000313" key="4">
    <source>
        <dbReference type="Proteomes" id="UP001324115"/>
    </source>
</evidence>
<dbReference type="Proteomes" id="UP001324115">
    <property type="component" value="Unassembled WGS sequence"/>
</dbReference>